<evidence type="ECO:0000256" key="7">
    <source>
        <dbReference type="ARBA" id="ARBA00023224"/>
    </source>
</evidence>
<dbReference type="GO" id="GO:0030425">
    <property type="term" value="C:dendrite"/>
    <property type="evidence" value="ECO:0007669"/>
    <property type="project" value="TreeGrafter"/>
</dbReference>
<keyword evidence="3 8" id="KW-0812">Transmembrane</keyword>
<comment type="caution">
    <text evidence="8">Lacks conserved residue(s) required for the propagation of feature annotation.</text>
</comment>
<sequence>MTLKAPFGKRKNALHVGFYFGVIHLSHTKNLAQLHESTVIAYFTTWGQIVFLFVLASYGLLNTWFNISKMHGLFLWISKIDHQLEEVTGRELNYTRMRKKLFIQFFVVFLVPSCLSMVNCIVLHFGPNKIDIWSTCFWFVCFAPILLLTFKEFQFYNLMFVLKTKFDIINKELLQYGGDNLLSRRKKPKKDVLNSVKPACSTDIIRKLLEIYSNTADCVDLLLKVFGWHLLLFTSASFGVITVQGYNLFAALIVHTMEMDGYQLTVVTGWILVQILIIGLNVGTCGMTSRAMSLTGPLLHRIKTNSLTNCSFYLNVQLFSHEVLHRKNNFSAAGFIDMDYKLITSIIAAVTTYLLIIIQFHFSSLQKKIASD</sequence>
<feature type="transmembrane region" description="Helical" evidence="8">
    <location>
        <begin position="342"/>
        <end position="362"/>
    </location>
</feature>
<evidence type="ECO:0000256" key="3">
    <source>
        <dbReference type="ARBA" id="ARBA00022692"/>
    </source>
</evidence>
<keyword evidence="10" id="KW-1185">Reference proteome</keyword>
<keyword evidence="7 8" id="KW-0807">Transducer</keyword>
<comment type="caution">
    <text evidence="9">The sequence shown here is derived from an EMBL/GenBank/DDBJ whole genome shotgun (WGS) entry which is preliminary data.</text>
</comment>
<evidence type="ECO:0000256" key="8">
    <source>
        <dbReference type="RuleBase" id="RU363108"/>
    </source>
</evidence>
<dbReference type="GO" id="GO:0008049">
    <property type="term" value="P:male courtship behavior"/>
    <property type="evidence" value="ECO:0007669"/>
    <property type="project" value="TreeGrafter"/>
</dbReference>
<dbReference type="GO" id="GO:0043025">
    <property type="term" value="C:neuronal cell body"/>
    <property type="evidence" value="ECO:0007669"/>
    <property type="project" value="TreeGrafter"/>
</dbReference>
<comment type="subcellular location">
    <subcellularLocation>
        <location evidence="1 8">Cell membrane</location>
        <topology evidence="1 8">Multi-pass membrane protein</topology>
    </subcellularLocation>
</comment>
<feature type="transmembrane region" description="Helical" evidence="8">
    <location>
        <begin position="132"/>
        <end position="150"/>
    </location>
</feature>
<dbReference type="PANTHER" id="PTHR21143">
    <property type="entry name" value="INVERTEBRATE GUSTATORY RECEPTOR"/>
    <property type="match status" value="1"/>
</dbReference>
<keyword evidence="6 8" id="KW-0675">Receptor</keyword>
<feature type="transmembrane region" description="Helical" evidence="8">
    <location>
        <begin position="261"/>
        <end position="282"/>
    </location>
</feature>
<evidence type="ECO:0000256" key="5">
    <source>
        <dbReference type="ARBA" id="ARBA00023136"/>
    </source>
</evidence>
<evidence type="ECO:0000313" key="9">
    <source>
        <dbReference type="EMBL" id="KNC33721.1"/>
    </source>
</evidence>
<dbReference type="PANTHER" id="PTHR21143:SF104">
    <property type="entry name" value="GUSTATORY RECEPTOR 8A-RELATED"/>
    <property type="match status" value="1"/>
</dbReference>
<keyword evidence="4 8" id="KW-1133">Transmembrane helix</keyword>
<feature type="transmembrane region" description="Helical" evidence="8">
    <location>
        <begin position="39"/>
        <end position="61"/>
    </location>
</feature>
<dbReference type="GO" id="GO:0030424">
    <property type="term" value="C:axon"/>
    <property type="evidence" value="ECO:0007669"/>
    <property type="project" value="TreeGrafter"/>
</dbReference>
<dbReference type="GO" id="GO:0007165">
    <property type="term" value="P:signal transduction"/>
    <property type="evidence" value="ECO:0007669"/>
    <property type="project" value="UniProtKB-KW"/>
</dbReference>
<dbReference type="OMA" id="CHLANNE"/>
<keyword evidence="2 8" id="KW-1003">Cell membrane</keyword>
<dbReference type="InterPro" id="IPR013604">
    <property type="entry name" value="7TM_chemorcpt"/>
</dbReference>
<feature type="transmembrane region" description="Helical" evidence="8">
    <location>
        <begin position="230"/>
        <end position="255"/>
    </location>
</feature>
<dbReference type="GO" id="GO:0005886">
    <property type="term" value="C:plasma membrane"/>
    <property type="evidence" value="ECO:0007669"/>
    <property type="project" value="UniProtKB-SubCell"/>
</dbReference>
<dbReference type="OrthoDB" id="6366728at2759"/>
<dbReference type="GO" id="GO:0050909">
    <property type="term" value="P:sensory perception of taste"/>
    <property type="evidence" value="ECO:0007669"/>
    <property type="project" value="InterPro"/>
</dbReference>
<proteinExistence type="inferred from homology"/>
<accession>A0A0L0CN58</accession>
<protein>
    <recommendedName>
        <fullName evidence="8">Gustatory receptor</fullName>
    </recommendedName>
</protein>
<gene>
    <name evidence="9" type="ORF">FF38_01768</name>
</gene>
<feature type="transmembrane region" description="Helical" evidence="8">
    <location>
        <begin position="101"/>
        <end position="126"/>
    </location>
</feature>
<dbReference type="Proteomes" id="UP000037069">
    <property type="component" value="Unassembled WGS sequence"/>
</dbReference>
<comment type="function">
    <text evidence="8">Gustatory receptor which mediates acceptance or avoidance behavior, depending on its substrates.</text>
</comment>
<dbReference type="EMBL" id="JRES01000160">
    <property type="protein sequence ID" value="KNC33721.1"/>
    <property type="molecule type" value="Genomic_DNA"/>
</dbReference>
<dbReference type="GO" id="GO:0007635">
    <property type="term" value="P:chemosensory behavior"/>
    <property type="evidence" value="ECO:0007669"/>
    <property type="project" value="TreeGrafter"/>
</dbReference>
<reference evidence="9 10" key="1">
    <citation type="journal article" date="2015" name="Nat. Commun.">
        <title>Lucilia cuprina genome unlocks parasitic fly biology to underpin future interventions.</title>
        <authorList>
            <person name="Anstead C.A."/>
            <person name="Korhonen P.K."/>
            <person name="Young N.D."/>
            <person name="Hall R.S."/>
            <person name="Jex A.R."/>
            <person name="Murali S.C."/>
            <person name="Hughes D.S."/>
            <person name="Lee S.F."/>
            <person name="Perry T."/>
            <person name="Stroehlein A.J."/>
            <person name="Ansell B.R."/>
            <person name="Breugelmans B."/>
            <person name="Hofmann A."/>
            <person name="Qu J."/>
            <person name="Dugan S."/>
            <person name="Lee S.L."/>
            <person name="Chao H."/>
            <person name="Dinh H."/>
            <person name="Han Y."/>
            <person name="Doddapaneni H.V."/>
            <person name="Worley K.C."/>
            <person name="Muzny D.M."/>
            <person name="Ioannidis P."/>
            <person name="Waterhouse R.M."/>
            <person name="Zdobnov E.M."/>
            <person name="James P.J."/>
            <person name="Bagnall N.H."/>
            <person name="Kotze A.C."/>
            <person name="Gibbs R.A."/>
            <person name="Richards S."/>
            <person name="Batterham P."/>
            <person name="Gasser R.B."/>
        </authorList>
    </citation>
    <scope>NUCLEOTIDE SEQUENCE [LARGE SCALE GENOMIC DNA]</scope>
    <source>
        <strain evidence="9 10">LS</strain>
        <tissue evidence="9">Full body</tissue>
    </source>
</reference>
<dbReference type="AlphaFoldDB" id="A0A0L0CN58"/>
<evidence type="ECO:0000256" key="1">
    <source>
        <dbReference type="ARBA" id="ARBA00004651"/>
    </source>
</evidence>
<name>A0A0L0CN58_LUCCU</name>
<organism evidence="9 10">
    <name type="scientific">Lucilia cuprina</name>
    <name type="common">Green bottle fly</name>
    <name type="synonym">Australian sheep blowfly</name>
    <dbReference type="NCBI Taxonomy" id="7375"/>
    <lineage>
        <taxon>Eukaryota</taxon>
        <taxon>Metazoa</taxon>
        <taxon>Ecdysozoa</taxon>
        <taxon>Arthropoda</taxon>
        <taxon>Hexapoda</taxon>
        <taxon>Insecta</taxon>
        <taxon>Pterygota</taxon>
        <taxon>Neoptera</taxon>
        <taxon>Endopterygota</taxon>
        <taxon>Diptera</taxon>
        <taxon>Brachycera</taxon>
        <taxon>Muscomorpha</taxon>
        <taxon>Oestroidea</taxon>
        <taxon>Calliphoridae</taxon>
        <taxon>Luciliinae</taxon>
        <taxon>Lucilia</taxon>
    </lineage>
</organism>
<evidence type="ECO:0000313" key="10">
    <source>
        <dbReference type="Proteomes" id="UP000037069"/>
    </source>
</evidence>
<dbReference type="Pfam" id="PF08395">
    <property type="entry name" value="7tm_7"/>
    <property type="match status" value="1"/>
</dbReference>
<evidence type="ECO:0000256" key="6">
    <source>
        <dbReference type="ARBA" id="ARBA00023170"/>
    </source>
</evidence>
<evidence type="ECO:0000256" key="2">
    <source>
        <dbReference type="ARBA" id="ARBA00022475"/>
    </source>
</evidence>
<evidence type="ECO:0000256" key="4">
    <source>
        <dbReference type="ARBA" id="ARBA00022989"/>
    </source>
</evidence>
<keyword evidence="5 8" id="KW-0472">Membrane</keyword>
<comment type="similarity">
    <text evidence="8">Belongs to the insect chemoreceptor superfamily. Gustatory receptor (GR) family.</text>
</comment>